<comment type="cofactor">
    <cofactor evidence="1">
        <name>pyridoxal 5'-phosphate</name>
        <dbReference type="ChEBI" id="CHEBI:597326"/>
    </cofactor>
</comment>
<dbReference type="InterPro" id="IPR004839">
    <property type="entry name" value="Aminotransferase_I/II_large"/>
</dbReference>
<dbReference type="AlphaFoldDB" id="A0A0F4NMC7"/>
<proteinExistence type="predicted"/>
<reference evidence="5 6" key="1">
    <citation type="journal article" date="2015" name="BMC Genomics">
        <title>Genome mining reveals unlocked bioactive potential of marine Gram-negative bacteria.</title>
        <authorList>
            <person name="Machado H."/>
            <person name="Sonnenschein E.C."/>
            <person name="Melchiorsen J."/>
            <person name="Gram L."/>
        </authorList>
    </citation>
    <scope>NUCLEOTIDE SEQUENCE [LARGE SCALE GENOMIC DNA]</scope>
    <source>
        <strain evidence="5 6">S2757</strain>
    </source>
</reference>
<comment type="caution">
    <text evidence="5">The sequence shown here is derived from an EMBL/GenBank/DDBJ whole genome shotgun (WGS) entry which is preliminary data.</text>
</comment>
<dbReference type="GO" id="GO:0009102">
    <property type="term" value="P:biotin biosynthetic process"/>
    <property type="evidence" value="ECO:0007669"/>
    <property type="project" value="TreeGrafter"/>
</dbReference>
<keyword evidence="6" id="KW-1185">Reference proteome</keyword>
<evidence type="ECO:0000259" key="4">
    <source>
        <dbReference type="Pfam" id="PF00155"/>
    </source>
</evidence>
<accession>A0A0F4NMC7</accession>
<dbReference type="InterPro" id="IPR050087">
    <property type="entry name" value="AON_synthase_class-II"/>
</dbReference>
<sequence length="393" mass="43431">MNMLTTRSRLPDFIDRRINYYVSDLINTKDNGRNLVLGKKPDQGDIVLQSNDYLSLTHHPKIIQAQIDSLLAKKDTAFMSNVFLQSDGLDKTVEHRLAEHTGFQTCTIAPSGWIANIGLLQTICDSETNVYIDFFAHMSLWEGARIAGAKLHPFMHNNTRHLKRTIQRNGPGVVLVDSIYSTIGTLAPLQEIVDIAKSVDCAVVVDESHSLGTHGNKGAGLLEALELTDKVDFMTASLAKTFAYRAGAVWCNNLTGQVVPYVSFPSIFSSAMMSFELDRIDATLSVIQDSDQARACLSTCAEEVVSGLKSIGYNIRSESQIIGLETGEKTNTRKVRDFFEDNGVFGSVFCTPATPDNKNILRLSLNSSLNKQEIEKILSVAHKAYQNKALYFV</sequence>
<dbReference type="RefSeq" id="WP_045954928.1">
    <property type="nucleotide sequence ID" value="NZ_JXXV01000012.1"/>
</dbReference>
<name>A0A0F4NMC7_9VIBR</name>
<dbReference type="OrthoDB" id="9807157at2"/>
<feature type="domain" description="Aminotransferase class I/classII large" evidence="4">
    <location>
        <begin position="46"/>
        <end position="378"/>
    </location>
</feature>
<dbReference type="Pfam" id="PF00155">
    <property type="entry name" value="Aminotran_1_2"/>
    <property type="match status" value="1"/>
</dbReference>
<dbReference type="GO" id="GO:0030170">
    <property type="term" value="F:pyridoxal phosphate binding"/>
    <property type="evidence" value="ECO:0007669"/>
    <property type="project" value="InterPro"/>
</dbReference>
<protein>
    <submittedName>
        <fullName evidence="5">CAI-1 autoinducer synthase</fullName>
    </submittedName>
</protein>
<dbReference type="PANTHER" id="PTHR13693:SF100">
    <property type="entry name" value="8-AMINO-7-OXONONANOATE SYNTHASE"/>
    <property type="match status" value="1"/>
</dbReference>
<dbReference type="InterPro" id="IPR015424">
    <property type="entry name" value="PyrdxlP-dep_Trfase"/>
</dbReference>
<evidence type="ECO:0000256" key="2">
    <source>
        <dbReference type="ARBA" id="ARBA00022679"/>
    </source>
</evidence>
<dbReference type="NCBIfam" id="NF005526">
    <property type="entry name" value="PRK07179.1"/>
    <property type="match status" value="1"/>
</dbReference>
<keyword evidence="3" id="KW-0663">Pyridoxal phosphate</keyword>
<gene>
    <name evidence="5" type="ORF">TW81_06710</name>
</gene>
<dbReference type="STRING" id="579748.TW81_06710"/>
<dbReference type="SUPFAM" id="SSF53383">
    <property type="entry name" value="PLP-dependent transferases"/>
    <property type="match status" value="1"/>
</dbReference>
<dbReference type="InterPro" id="IPR015421">
    <property type="entry name" value="PyrdxlP-dep_Trfase_major"/>
</dbReference>
<evidence type="ECO:0000313" key="5">
    <source>
        <dbReference type="EMBL" id="KJY84008.1"/>
    </source>
</evidence>
<evidence type="ECO:0000313" key="6">
    <source>
        <dbReference type="Proteomes" id="UP000033673"/>
    </source>
</evidence>
<dbReference type="Gene3D" id="3.90.1150.10">
    <property type="entry name" value="Aspartate Aminotransferase, domain 1"/>
    <property type="match status" value="1"/>
</dbReference>
<dbReference type="PANTHER" id="PTHR13693">
    <property type="entry name" value="CLASS II AMINOTRANSFERASE/8-AMINO-7-OXONONANOATE SYNTHASE"/>
    <property type="match status" value="1"/>
</dbReference>
<dbReference type="GO" id="GO:0008710">
    <property type="term" value="F:8-amino-7-oxononanoate synthase activity"/>
    <property type="evidence" value="ECO:0007669"/>
    <property type="project" value="TreeGrafter"/>
</dbReference>
<dbReference type="InterPro" id="IPR015422">
    <property type="entry name" value="PyrdxlP-dep_Trfase_small"/>
</dbReference>
<dbReference type="Proteomes" id="UP000033673">
    <property type="component" value="Unassembled WGS sequence"/>
</dbReference>
<organism evidence="5 6">
    <name type="scientific">Vibrio galatheae</name>
    <dbReference type="NCBI Taxonomy" id="579748"/>
    <lineage>
        <taxon>Bacteria</taxon>
        <taxon>Pseudomonadati</taxon>
        <taxon>Pseudomonadota</taxon>
        <taxon>Gammaproteobacteria</taxon>
        <taxon>Vibrionales</taxon>
        <taxon>Vibrionaceae</taxon>
        <taxon>Vibrio</taxon>
    </lineage>
</organism>
<evidence type="ECO:0000256" key="1">
    <source>
        <dbReference type="ARBA" id="ARBA00001933"/>
    </source>
</evidence>
<evidence type="ECO:0000256" key="3">
    <source>
        <dbReference type="ARBA" id="ARBA00022898"/>
    </source>
</evidence>
<keyword evidence="2" id="KW-0808">Transferase</keyword>
<dbReference type="EMBL" id="JXXV01000012">
    <property type="protein sequence ID" value="KJY84008.1"/>
    <property type="molecule type" value="Genomic_DNA"/>
</dbReference>
<dbReference type="PATRIC" id="fig|579748.3.peg.1378"/>
<dbReference type="Gene3D" id="3.40.640.10">
    <property type="entry name" value="Type I PLP-dependent aspartate aminotransferase-like (Major domain)"/>
    <property type="match status" value="1"/>
</dbReference>